<dbReference type="OrthoDB" id="416741at2759"/>
<keyword evidence="7 21" id="KW-0378">Hydrolase</keyword>
<evidence type="ECO:0000256" key="12">
    <source>
        <dbReference type="ARBA" id="ARBA00023118"/>
    </source>
</evidence>
<dbReference type="Pfam" id="PF00270">
    <property type="entry name" value="DEAD"/>
    <property type="match status" value="1"/>
</dbReference>
<dbReference type="InterPro" id="IPR014001">
    <property type="entry name" value="Helicase_ATP-bd"/>
</dbReference>
<dbReference type="GO" id="GO:0004386">
    <property type="term" value="F:helicase activity"/>
    <property type="evidence" value="ECO:0007669"/>
    <property type="project" value="UniProtKB-KW"/>
</dbReference>
<accession>A0A4S2MMT6</accession>
<dbReference type="SMART" id="SM00535">
    <property type="entry name" value="RIBOc"/>
    <property type="match status" value="2"/>
</dbReference>
<dbReference type="GO" id="GO:0050688">
    <property type="term" value="P:regulation of defense response to virus"/>
    <property type="evidence" value="ECO:0007669"/>
    <property type="project" value="UniProtKB-KW"/>
</dbReference>
<evidence type="ECO:0000256" key="7">
    <source>
        <dbReference type="ARBA" id="ARBA00022801"/>
    </source>
</evidence>
<feature type="domain" description="RNase III" evidence="17">
    <location>
        <begin position="1290"/>
        <end position="1471"/>
    </location>
</feature>
<feature type="compositionally biased region" description="Acidic residues" evidence="16">
    <location>
        <begin position="1597"/>
        <end position="1606"/>
    </location>
</feature>
<dbReference type="GO" id="GO:0004525">
    <property type="term" value="F:ribonuclease III activity"/>
    <property type="evidence" value="ECO:0007669"/>
    <property type="project" value="InterPro"/>
</dbReference>
<evidence type="ECO:0000256" key="5">
    <source>
        <dbReference type="ARBA" id="ARBA00022737"/>
    </source>
</evidence>
<gene>
    <name evidence="21" type="ORF">EX30DRAFT_322425</name>
</gene>
<comment type="function">
    <text evidence="14">Dicer-like endonuclease involved in cleaving double-stranded RNA in the RNA interference (RNAi) pathway. Produces 21 to 25 bp dsRNAs (siRNAs) which target the selective destruction of homologous RNAs leading to sequence-specific suppression of gene expression, called post-transcriptional gene silencing (PTGS). Part of a broad host defense response against viral infection and transposons.</text>
</comment>
<feature type="domain" description="Dicer dsRNA-binding fold" evidence="20">
    <location>
        <begin position="744"/>
        <end position="842"/>
    </location>
</feature>
<dbReference type="InterPro" id="IPR005034">
    <property type="entry name" value="Dicer_dimerisation"/>
</dbReference>
<dbReference type="Pfam" id="PF00636">
    <property type="entry name" value="Ribonuclease_3"/>
    <property type="match status" value="2"/>
</dbReference>
<name>A0A4S2MMT6_9PEZI</name>
<evidence type="ECO:0000256" key="4">
    <source>
        <dbReference type="ARBA" id="ARBA00022723"/>
    </source>
</evidence>
<evidence type="ECO:0000256" key="3">
    <source>
        <dbReference type="ARBA" id="ARBA00022721"/>
    </source>
</evidence>
<dbReference type="PANTHER" id="PTHR14950:SF37">
    <property type="entry name" value="ENDORIBONUCLEASE DICER"/>
    <property type="match status" value="1"/>
</dbReference>
<evidence type="ECO:0000256" key="8">
    <source>
        <dbReference type="ARBA" id="ARBA00022806"/>
    </source>
</evidence>
<evidence type="ECO:0000259" key="17">
    <source>
        <dbReference type="PROSITE" id="PS50142"/>
    </source>
</evidence>
<dbReference type="PROSITE" id="PS50142">
    <property type="entry name" value="RNASE_3_2"/>
    <property type="match status" value="2"/>
</dbReference>
<feature type="domain" description="Helicase ATP-binding" evidence="18">
    <location>
        <begin position="32"/>
        <end position="210"/>
    </location>
</feature>
<feature type="domain" description="RNase III" evidence="17">
    <location>
        <begin position="1104"/>
        <end position="1241"/>
    </location>
</feature>
<evidence type="ECO:0000256" key="1">
    <source>
        <dbReference type="ARBA" id="ARBA00001936"/>
    </source>
</evidence>
<dbReference type="PROSITE" id="PS51327">
    <property type="entry name" value="DICER_DSRBF"/>
    <property type="match status" value="1"/>
</dbReference>
<keyword evidence="9" id="KW-0067">ATP-binding</keyword>
<evidence type="ECO:0000256" key="14">
    <source>
        <dbReference type="ARBA" id="ARBA00025403"/>
    </source>
</evidence>
<proteinExistence type="inferred from homology"/>
<keyword evidence="5" id="KW-0677">Repeat</keyword>
<dbReference type="Gene3D" id="3.30.160.380">
    <property type="entry name" value="Dicer dimerisation domain"/>
    <property type="match status" value="1"/>
</dbReference>
<keyword evidence="10" id="KW-0460">Magnesium</keyword>
<evidence type="ECO:0000256" key="9">
    <source>
        <dbReference type="ARBA" id="ARBA00022840"/>
    </source>
</evidence>
<dbReference type="SMART" id="SM00490">
    <property type="entry name" value="HELICc"/>
    <property type="match status" value="1"/>
</dbReference>
<keyword evidence="4" id="KW-0479">Metal-binding</keyword>
<feature type="domain" description="Helicase C-terminal" evidence="19">
    <location>
        <begin position="550"/>
        <end position="725"/>
    </location>
</feature>
<dbReference type="PROSITE" id="PS00517">
    <property type="entry name" value="RNASE_3_1"/>
    <property type="match status" value="2"/>
</dbReference>
<dbReference type="PROSITE" id="PS51194">
    <property type="entry name" value="HELICASE_CTER"/>
    <property type="match status" value="1"/>
</dbReference>
<keyword evidence="3" id="KW-0930">Antiviral protein</keyword>
<dbReference type="GO" id="GO:0003723">
    <property type="term" value="F:RNA binding"/>
    <property type="evidence" value="ECO:0007669"/>
    <property type="project" value="UniProtKB-UniRule"/>
</dbReference>
<dbReference type="InterPro" id="IPR001650">
    <property type="entry name" value="Helicase_C-like"/>
</dbReference>
<dbReference type="SUPFAM" id="SSF52540">
    <property type="entry name" value="P-loop containing nucleoside triphosphate hydrolases"/>
    <property type="match status" value="1"/>
</dbReference>
<dbReference type="SUPFAM" id="SSF69065">
    <property type="entry name" value="RNase III domain-like"/>
    <property type="match status" value="2"/>
</dbReference>
<protein>
    <submittedName>
        <fullName evidence="21">P-loop containing nucleoside triphosphate hydrolase protein</fullName>
    </submittedName>
</protein>
<organism evidence="21 22">
    <name type="scientific">Ascodesmis nigricans</name>
    <dbReference type="NCBI Taxonomy" id="341454"/>
    <lineage>
        <taxon>Eukaryota</taxon>
        <taxon>Fungi</taxon>
        <taxon>Dikarya</taxon>
        <taxon>Ascomycota</taxon>
        <taxon>Pezizomycotina</taxon>
        <taxon>Pezizomycetes</taxon>
        <taxon>Pezizales</taxon>
        <taxon>Ascodesmidaceae</taxon>
        <taxon>Ascodesmis</taxon>
    </lineage>
</organism>
<dbReference type="GO" id="GO:0005524">
    <property type="term" value="F:ATP binding"/>
    <property type="evidence" value="ECO:0007669"/>
    <property type="project" value="UniProtKB-KW"/>
</dbReference>
<dbReference type="Proteomes" id="UP000298138">
    <property type="component" value="Unassembled WGS sequence"/>
</dbReference>
<keyword evidence="22" id="KW-1185">Reference proteome</keyword>
<evidence type="ECO:0000256" key="11">
    <source>
        <dbReference type="ARBA" id="ARBA00022884"/>
    </source>
</evidence>
<dbReference type="Pfam" id="PF00271">
    <property type="entry name" value="Helicase_C"/>
    <property type="match status" value="1"/>
</dbReference>
<evidence type="ECO:0000259" key="19">
    <source>
        <dbReference type="PROSITE" id="PS51194"/>
    </source>
</evidence>
<dbReference type="GO" id="GO:0005737">
    <property type="term" value="C:cytoplasm"/>
    <property type="evidence" value="ECO:0007669"/>
    <property type="project" value="TreeGrafter"/>
</dbReference>
<evidence type="ECO:0000256" key="13">
    <source>
        <dbReference type="ARBA" id="ARBA00023211"/>
    </source>
</evidence>
<evidence type="ECO:0000313" key="22">
    <source>
        <dbReference type="Proteomes" id="UP000298138"/>
    </source>
</evidence>
<dbReference type="InParanoid" id="A0A4S2MMT6"/>
<comment type="cofactor">
    <cofactor evidence="1">
        <name>Mn(2+)</name>
        <dbReference type="ChEBI" id="CHEBI:29035"/>
    </cofactor>
</comment>
<dbReference type="FunFam" id="1.10.1520.10:FF:000032">
    <property type="entry name" value="Dicer-like protein 2"/>
    <property type="match status" value="1"/>
</dbReference>
<dbReference type="PANTHER" id="PTHR14950">
    <property type="entry name" value="DICER-RELATED"/>
    <property type="match status" value="1"/>
</dbReference>
<dbReference type="GO" id="GO:0030422">
    <property type="term" value="P:siRNA processing"/>
    <property type="evidence" value="ECO:0007669"/>
    <property type="project" value="TreeGrafter"/>
</dbReference>
<dbReference type="InterPro" id="IPR036389">
    <property type="entry name" value="RNase_III_sf"/>
</dbReference>
<evidence type="ECO:0000259" key="18">
    <source>
        <dbReference type="PROSITE" id="PS51192"/>
    </source>
</evidence>
<dbReference type="SMART" id="SM00487">
    <property type="entry name" value="DEXDc"/>
    <property type="match status" value="1"/>
</dbReference>
<evidence type="ECO:0000256" key="15">
    <source>
        <dbReference type="PROSITE-ProRule" id="PRU00657"/>
    </source>
</evidence>
<dbReference type="CDD" id="cd00593">
    <property type="entry name" value="RIBOc"/>
    <property type="match status" value="2"/>
</dbReference>
<evidence type="ECO:0000256" key="16">
    <source>
        <dbReference type="SAM" id="MobiDB-lite"/>
    </source>
</evidence>
<keyword evidence="12" id="KW-0051">Antiviral defense</keyword>
<keyword evidence="8" id="KW-0347">Helicase</keyword>
<feature type="region of interest" description="Disordered" evidence="16">
    <location>
        <begin position="1570"/>
        <end position="1606"/>
    </location>
</feature>
<dbReference type="GO" id="GO:0046872">
    <property type="term" value="F:metal ion binding"/>
    <property type="evidence" value="ECO:0007669"/>
    <property type="project" value="UniProtKB-KW"/>
</dbReference>
<dbReference type="InterPro" id="IPR000999">
    <property type="entry name" value="RNase_III_dom"/>
</dbReference>
<evidence type="ECO:0000256" key="6">
    <source>
        <dbReference type="ARBA" id="ARBA00022741"/>
    </source>
</evidence>
<evidence type="ECO:0000313" key="21">
    <source>
        <dbReference type="EMBL" id="TGZ78436.1"/>
    </source>
</evidence>
<comment type="similarity">
    <text evidence="15">Belongs to the helicase family. Dicer subfamily.</text>
</comment>
<dbReference type="GO" id="GO:0005634">
    <property type="term" value="C:nucleus"/>
    <property type="evidence" value="ECO:0007669"/>
    <property type="project" value="TreeGrafter"/>
</dbReference>
<dbReference type="Gene3D" id="1.10.1520.10">
    <property type="entry name" value="Ribonuclease III domain"/>
    <property type="match status" value="2"/>
</dbReference>
<dbReference type="Pfam" id="PF03368">
    <property type="entry name" value="Dicer_dimer"/>
    <property type="match status" value="1"/>
</dbReference>
<keyword evidence="6" id="KW-0547">Nucleotide-binding</keyword>
<feature type="region of interest" description="Disordered" evidence="16">
    <location>
        <begin position="309"/>
        <end position="329"/>
    </location>
</feature>
<dbReference type="InterPro" id="IPR011545">
    <property type="entry name" value="DEAD/DEAH_box_helicase_dom"/>
</dbReference>
<dbReference type="Gene3D" id="3.40.50.300">
    <property type="entry name" value="P-loop containing nucleotide triphosphate hydrolases"/>
    <property type="match status" value="2"/>
</dbReference>
<dbReference type="InterPro" id="IPR038248">
    <property type="entry name" value="Dicer_dimer_sf"/>
</dbReference>
<dbReference type="GO" id="GO:0051607">
    <property type="term" value="P:defense response to virus"/>
    <property type="evidence" value="ECO:0007669"/>
    <property type="project" value="UniProtKB-KW"/>
</dbReference>
<dbReference type="EMBL" id="ML220141">
    <property type="protein sequence ID" value="TGZ78436.1"/>
    <property type="molecule type" value="Genomic_DNA"/>
</dbReference>
<dbReference type="PROSITE" id="PS51192">
    <property type="entry name" value="HELICASE_ATP_BIND_1"/>
    <property type="match status" value="1"/>
</dbReference>
<feature type="region of interest" description="Disordered" evidence="16">
    <location>
        <begin position="237"/>
        <end position="291"/>
    </location>
</feature>
<feature type="compositionally biased region" description="Pro residues" evidence="16">
    <location>
        <begin position="244"/>
        <end position="259"/>
    </location>
</feature>
<keyword evidence="13" id="KW-0464">Manganese</keyword>
<sequence length="1664" mass="188993">MMNTSGMTPTMTDGTEPVEKSVMNVRNYQQEMYEESLKRNIIVAMDTGSGKTHVAIMRIQYELQNQESAGKLSWFLAPNITLVDQQRDFLEQYLPPESVQFITGNHGVKTWSTQQIWDQALSRPVIATTPQVLYDALCHGFVNIHRISLLVFDEAHHCRSNHVYNCIMQEFYHPAQFQGINVPAILGLSASPIIKTQTDLDVIEKNLDAIARTPLLHRETLMVHVHKPKLKMVDYNPDDDFIELPPPPLPHPPPQPTPLLSPQASGLSSSGPKRDQLPPPSSIPAKKKKGNSWLDHFDDDLVSSVIQPASKASTSQPSALQTTSNFTPASENDDYEVLVVDIDEEDATPAYPAASSEANPLIIPATSLAPLIQRNEEESYETFTIDESWNLIPLTAASLQTTSIRSRRSSPVFDSLLAAYETMDIMKDPYVVELEKQNSSKLYKTISTKKTDSQQHMKRLINSARHVLEECGPWAVEWFILEVVTKFLSRDVSELEDFVGEFEDEETGFWRTEAEMLYLRDCLQNIKLPKKKCDIETHVSAKVMKLIDVLLDEYKAEASREEFSGLVFVNQRVAVAAVAQIIREHPKTRETFKVGTVVGSSDGGGKKVRLIQDVVSSKRNNSLAKFREGELNLLVATSVIQEGVDIPDCHLVTCFDLPKILVEYVQRRGRARRSASSFVLMYPVNENHCIEEFEKIEKEMIQHYMDPSRELAPEDSTSAEIADMRMNRTIRIPETGAMFNLGNVIPHLEHFCACLPQHEFVDTRPIYQSSKNIAPDGDPCWSASIKLPNTVDIKVRHANSIQLWRTEKWAKQDAAFEAFKALYEHKLVNDNLMPLHKYFNVQEDMIFKRPPKMAVPERLDPWQLVDKKWDEGSLFLMDINVDFDSGENVGVQMLLPMEVSEIEDLELYWTLDEKARVKFGPCQKVDKDQSTIMARARKASYTLFKSMYSRKMHEDEKRYEFAYMFVPRPGEKWDECSPTRIEALEAVGKDNEDIGLVRDNNGTPYIFRRFRHELSILEAEDFKGSTSRNLKGVKQDQPLLEVQKLSKRRDFLHPEALNRGKVGESKSLLFLPEFLFFDTLPWRYSQLALFVPFLVDRVGKAILAADLKQTLQFKGIPEHLIVQAVTASSVRDPKDYQRLEFLGDSVLKVLTSIALVDEFPLYHEGYLSGHKDKVVSNTTLAEKSKENGMSKWINTAPFTALKWAPHYRHQDPTSSTPKKLSTKVLADVIESLIGAAYLSSGFAAATEVLKTFKLSSLQFPWHPLEHRITSLISTAATNASQYSRRYPSYFSDLEKIIGYTFRNRALLLEAITHVSYGGDSTNTSYQRLEFLGDSILDMLIVQTLYTSPGSTLSQIQMHHLKSISVNAHLLAFLCLSTGTHIDQFEPDPHLRQVVTKSKWFPLHQFLRHHHADLALSQRLTLKRYHQLYPTIRRKLDEASEYPWEELHALDAPKHLSDMIESILGAIWIDSNGCFDTALGFVERIGVLNVLRRCVKEKVEVNHPLSRFGIMAAEGGRMRSVRYDVEMLREGEWECKLSVEGEVVVEMKGVSRAHVKTRAARRGLSVLREMDEAKAKEGAKKEEEEKKESEGDEKVNTFDDDDEEEEEMVIKGGKLISVQDKFRAAVETSQLATLVRLDELKVDIDDVENRSEAVVDKDEGVALGP</sequence>
<dbReference type="STRING" id="341454.A0A4S2MMT6"/>
<evidence type="ECO:0000256" key="10">
    <source>
        <dbReference type="ARBA" id="ARBA00022842"/>
    </source>
</evidence>
<keyword evidence="11 15" id="KW-0694">RNA-binding</keyword>
<dbReference type="CDD" id="cd18034">
    <property type="entry name" value="DEXHc_dicer"/>
    <property type="match status" value="1"/>
</dbReference>
<reference evidence="21 22" key="1">
    <citation type="submission" date="2019-04" db="EMBL/GenBank/DDBJ databases">
        <title>Comparative genomics and transcriptomics to analyze fruiting body development in filamentous ascomycetes.</title>
        <authorList>
            <consortium name="DOE Joint Genome Institute"/>
            <person name="Lutkenhaus R."/>
            <person name="Traeger S."/>
            <person name="Breuer J."/>
            <person name="Kuo A."/>
            <person name="Lipzen A."/>
            <person name="Pangilinan J."/>
            <person name="Dilworth D."/>
            <person name="Sandor L."/>
            <person name="Poggeler S."/>
            <person name="Barry K."/>
            <person name="Grigoriev I.V."/>
            <person name="Nowrousian M."/>
        </authorList>
    </citation>
    <scope>NUCLEOTIDE SEQUENCE [LARGE SCALE GENOMIC DNA]</scope>
    <source>
        <strain evidence="21 22">CBS 389.68</strain>
    </source>
</reference>
<feature type="compositionally biased region" description="Basic and acidic residues" evidence="16">
    <location>
        <begin position="1570"/>
        <end position="1596"/>
    </location>
</feature>
<comment type="cofactor">
    <cofactor evidence="2">
        <name>Mg(2+)</name>
        <dbReference type="ChEBI" id="CHEBI:18420"/>
    </cofactor>
</comment>
<evidence type="ECO:0000256" key="2">
    <source>
        <dbReference type="ARBA" id="ARBA00001946"/>
    </source>
</evidence>
<evidence type="ECO:0000259" key="20">
    <source>
        <dbReference type="PROSITE" id="PS51327"/>
    </source>
</evidence>
<dbReference type="InterPro" id="IPR027417">
    <property type="entry name" value="P-loop_NTPase"/>
</dbReference>